<organism evidence="2">
    <name type="scientific">Lotus japonicus</name>
    <name type="common">Lotus corniculatus var. japonicus</name>
    <dbReference type="NCBI Taxonomy" id="34305"/>
    <lineage>
        <taxon>Eukaryota</taxon>
        <taxon>Viridiplantae</taxon>
        <taxon>Streptophyta</taxon>
        <taxon>Embryophyta</taxon>
        <taxon>Tracheophyta</taxon>
        <taxon>Spermatophyta</taxon>
        <taxon>Magnoliopsida</taxon>
        <taxon>eudicotyledons</taxon>
        <taxon>Gunneridae</taxon>
        <taxon>Pentapetalae</taxon>
        <taxon>rosids</taxon>
        <taxon>fabids</taxon>
        <taxon>Fabales</taxon>
        <taxon>Fabaceae</taxon>
        <taxon>Papilionoideae</taxon>
        <taxon>50 kb inversion clade</taxon>
        <taxon>NPAAA clade</taxon>
        <taxon>Hologalegina</taxon>
        <taxon>robinioid clade</taxon>
        <taxon>Loteae</taxon>
        <taxon>Lotus</taxon>
    </lineage>
</organism>
<dbReference type="Pfam" id="PF04398">
    <property type="entry name" value="DUF538"/>
    <property type="match status" value="1"/>
</dbReference>
<name>I3T2W4_LOTJA</name>
<feature type="chain" id="PRO_5003679211" evidence="1">
    <location>
        <begin position="21"/>
        <end position="165"/>
    </location>
</feature>
<dbReference type="PANTHER" id="PTHR31676:SF156">
    <property type="entry name" value="F22D16.19 PROTEIN"/>
    <property type="match status" value="1"/>
</dbReference>
<dbReference type="PANTHER" id="PTHR31676">
    <property type="entry name" value="T31J12.3 PROTEIN-RELATED"/>
    <property type="match status" value="1"/>
</dbReference>
<reference evidence="2" key="1">
    <citation type="submission" date="2012-05" db="EMBL/GenBank/DDBJ databases">
        <authorList>
            <person name="Krishnakumar V."/>
            <person name="Cheung F."/>
            <person name="Xiao Y."/>
            <person name="Chan A."/>
            <person name="Moskal W.A."/>
            <person name="Town C.D."/>
        </authorList>
    </citation>
    <scope>NUCLEOTIDE SEQUENCE</scope>
</reference>
<dbReference type="EMBL" id="BT147062">
    <property type="protein sequence ID" value="AFK46856.1"/>
    <property type="molecule type" value="mRNA"/>
</dbReference>
<protein>
    <submittedName>
        <fullName evidence="2">Uncharacterized protein</fullName>
    </submittedName>
</protein>
<proteinExistence type="evidence at transcript level"/>
<feature type="signal peptide" evidence="1">
    <location>
        <begin position="1"/>
        <end position="20"/>
    </location>
</feature>
<dbReference type="AlphaFoldDB" id="I3T2W4"/>
<accession>I3T2W4</accession>
<keyword evidence="1" id="KW-0732">Signal</keyword>
<dbReference type="SUPFAM" id="SSF141562">
    <property type="entry name" value="At5g01610-like"/>
    <property type="match status" value="1"/>
</dbReference>
<dbReference type="InterPro" id="IPR007493">
    <property type="entry name" value="DUF538"/>
</dbReference>
<dbReference type="Gene3D" id="2.30.240.10">
    <property type="entry name" value="At5g01610-like"/>
    <property type="match status" value="1"/>
</dbReference>
<evidence type="ECO:0000256" key="1">
    <source>
        <dbReference type="SAM" id="SignalP"/>
    </source>
</evidence>
<sequence length="165" mass="17785">MMPATLLLLLLLSVPLLSSASSAAAPSAYEALAGFNFPAGLLPKGVTAYELDESTGKFRADLNGSCSFTLEGSYQLSYNSTITGRISDNRLTDLRGISVKALFFWLNILEVVRSSDQLDFSVGISSASFPLDSFFVSPMCGCGLDCDLIRIRKFKSDRNPSLSSF</sequence>
<evidence type="ECO:0000313" key="2">
    <source>
        <dbReference type="EMBL" id="AFK46856.1"/>
    </source>
</evidence>
<dbReference type="InterPro" id="IPR036758">
    <property type="entry name" value="At5g01610-like"/>
</dbReference>